<dbReference type="Gene3D" id="3.90.1150.10">
    <property type="entry name" value="Aspartate Aminotransferase, domain 1"/>
    <property type="match status" value="1"/>
</dbReference>
<reference evidence="11 12" key="1">
    <citation type="submission" date="2020-07" db="EMBL/GenBank/DDBJ databases">
        <title>Roseicoccus Jingziensis gen. nov., sp. nov., isolated from coastal seawater.</title>
        <authorList>
            <person name="Feng X."/>
        </authorList>
    </citation>
    <scope>NUCLEOTIDE SEQUENCE [LARGE SCALE GENOMIC DNA]</scope>
    <source>
        <strain evidence="11 12">N1E253</strain>
    </source>
</reference>
<dbReference type="HAMAP" id="MF_01023">
    <property type="entry name" value="HisC_aminotrans_2"/>
    <property type="match status" value="1"/>
</dbReference>
<dbReference type="PROSITE" id="PS00599">
    <property type="entry name" value="AA_TRANSFER_CLASS_2"/>
    <property type="match status" value="1"/>
</dbReference>
<comment type="caution">
    <text evidence="11">The sequence shown here is derived from an EMBL/GenBank/DDBJ whole genome shotgun (WGS) entry which is preliminary data.</text>
</comment>
<dbReference type="InterPro" id="IPR001917">
    <property type="entry name" value="Aminotrans_II_pyridoxalP_BS"/>
</dbReference>
<dbReference type="AlphaFoldDB" id="A0A851GNB8"/>
<evidence type="ECO:0000256" key="3">
    <source>
        <dbReference type="ARBA" id="ARBA00007970"/>
    </source>
</evidence>
<dbReference type="GO" id="GO:0004400">
    <property type="term" value="F:histidinol-phosphate transaminase activity"/>
    <property type="evidence" value="ECO:0007669"/>
    <property type="project" value="UniProtKB-UniRule"/>
</dbReference>
<keyword evidence="6 9" id="KW-0808">Transferase</keyword>
<dbReference type="GO" id="GO:0030170">
    <property type="term" value="F:pyridoxal phosphate binding"/>
    <property type="evidence" value="ECO:0007669"/>
    <property type="project" value="InterPro"/>
</dbReference>
<dbReference type="PANTHER" id="PTHR43643">
    <property type="entry name" value="HISTIDINOL-PHOSPHATE AMINOTRANSFERASE 2"/>
    <property type="match status" value="1"/>
</dbReference>
<evidence type="ECO:0000256" key="4">
    <source>
        <dbReference type="ARBA" id="ARBA00011738"/>
    </source>
</evidence>
<sequence length="372" mass="40574">MSSDPSSLQPVQRCANQFVCDLVAYEPGKPIEETARELGLDPETIVKLASNENSLGPSAMAQEAMRAELSQAHIYPDGGGYKLRSALAKKYDLGLEHVVLGNGSNEIIELLCHCFLNPQAELIAAEHAFVVYKLMATLFGAKYVEVCDPDFIHDLDGMAAAITEDTRLVFIANPNNPTGTYVDEHALDRFMAQVPDHVVVVFDEAYYEFWQDAPDTLKYIREGKNVCVLRTFSKAYGLAGLRIGYGLAAPGVAAILQKARQPFNANAMAQTAALAALEDKEHVANTKAMNDEGLAFYASAFEARGLEYVPSVANFVLVKVGDGDAVFQAMLEKGVIVRAMRGYKLPGWVRISVGTKTENERCIEVLDEVLAS</sequence>
<keyword evidence="12" id="KW-1185">Reference proteome</keyword>
<evidence type="ECO:0000256" key="1">
    <source>
        <dbReference type="ARBA" id="ARBA00001933"/>
    </source>
</evidence>
<organism evidence="11 12">
    <name type="scientific">Oceaniferula marina</name>
    <dbReference type="NCBI Taxonomy" id="2748318"/>
    <lineage>
        <taxon>Bacteria</taxon>
        <taxon>Pseudomonadati</taxon>
        <taxon>Verrucomicrobiota</taxon>
        <taxon>Verrucomicrobiia</taxon>
        <taxon>Verrucomicrobiales</taxon>
        <taxon>Verrucomicrobiaceae</taxon>
        <taxon>Oceaniferula</taxon>
    </lineage>
</organism>
<comment type="catalytic activity">
    <reaction evidence="8 9">
        <text>L-histidinol phosphate + 2-oxoglutarate = 3-(imidazol-4-yl)-2-oxopropyl phosphate + L-glutamate</text>
        <dbReference type="Rhea" id="RHEA:23744"/>
        <dbReference type="ChEBI" id="CHEBI:16810"/>
        <dbReference type="ChEBI" id="CHEBI:29985"/>
        <dbReference type="ChEBI" id="CHEBI:57766"/>
        <dbReference type="ChEBI" id="CHEBI:57980"/>
        <dbReference type="EC" id="2.6.1.9"/>
    </reaction>
</comment>
<name>A0A851GNB8_9BACT</name>
<dbReference type="PANTHER" id="PTHR43643:SF3">
    <property type="entry name" value="HISTIDINOL-PHOSPHATE AMINOTRANSFERASE"/>
    <property type="match status" value="1"/>
</dbReference>
<dbReference type="InterPro" id="IPR015424">
    <property type="entry name" value="PyrdxlP-dep_Trfase"/>
</dbReference>
<accession>A0A851GNB8</accession>
<evidence type="ECO:0000256" key="6">
    <source>
        <dbReference type="ARBA" id="ARBA00022679"/>
    </source>
</evidence>
<keyword evidence="9" id="KW-0368">Histidine biosynthesis</keyword>
<dbReference type="NCBIfam" id="TIGR01141">
    <property type="entry name" value="hisC"/>
    <property type="match status" value="1"/>
</dbReference>
<evidence type="ECO:0000256" key="8">
    <source>
        <dbReference type="ARBA" id="ARBA00047481"/>
    </source>
</evidence>
<dbReference type="UniPathway" id="UPA00031">
    <property type="reaction ID" value="UER00012"/>
</dbReference>
<gene>
    <name evidence="9" type="primary">hisC</name>
    <name evidence="11" type="ORF">HW115_12975</name>
</gene>
<keyword evidence="7 9" id="KW-0663">Pyridoxal phosphate</keyword>
<evidence type="ECO:0000259" key="10">
    <source>
        <dbReference type="Pfam" id="PF00155"/>
    </source>
</evidence>
<dbReference type="GO" id="GO:0000105">
    <property type="term" value="P:L-histidine biosynthetic process"/>
    <property type="evidence" value="ECO:0007669"/>
    <property type="project" value="UniProtKB-UniRule"/>
</dbReference>
<dbReference type="Proteomes" id="UP000557872">
    <property type="component" value="Unassembled WGS sequence"/>
</dbReference>
<feature type="domain" description="Aminotransferase class I/classII large" evidence="10">
    <location>
        <begin position="44"/>
        <end position="366"/>
    </location>
</feature>
<dbReference type="InterPro" id="IPR004839">
    <property type="entry name" value="Aminotransferase_I/II_large"/>
</dbReference>
<dbReference type="InterPro" id="IPR005861">
    <property type="entry name" value="HisP_aminotrans"/>
</dbReference>
<comment type="pathway">
    <text evidence="2 9">Amino-acid biosynthesis; L-histidine biosynthesis; L-histidine from 5-phospho-alpha-D-ribose 1-diphosphate: step 7/9.</text>
</comment>
<evidence type="ECO:0000256" key="2">
    <source>
        <dbReference type="ARBA" id="ARBA00005011"/>
    </source>
</evidence>
<keyword evidence="5 9" id="KW-0032">Aminotransferase</keyword>
<dbReference type="Pfam" id="PF00155">
    <property type="entry name" value="Aminotran_1_2"/>
    <property type="match status" value="1"/>
</dbReference>
<dbReference type="RefSeq" id="WP_178933296.1">
    <property type="nucleotide sequence ID" value="NZ_JACBAZ010000004.1"/>
</dbReference>
<dbReference type="InterPro" id="IPR050106">
    <property type="entry name" value="HistidinolP_aminotransfase"/>
</dbReference>
<evidence type="ECO:0000313" key="11">
    <source>
        <dbReference type="EMBL" id="NWK56527.1"/>
    </source>
</evidence>
<feature type="modified residue" description="N6-(pyridoxal phosphate)lysine" evidence="9">
    <location>
        <position position="234"/>
    </location>
</feature>
<dbReference type="Gene3D" id="3.40.640.10">
    <property type="entry name" value="Type I PLP-dependent aspartate aminotransferase-like (Major domain)"/>
    <property type="match status" value="1"/>
</dbReference>
<dbReference type="CDD" id="cd00609">
    <property type="entry name" value="AAT_like"/>
    <property type="match status" value="1"/>
</dbReference>
<keyword evidence="9" id="KW-0028">Amino-acid biosynthesis</keyword>
<comment type="similarity">
    <text evidence="3 9">Belongs to the class-II pyridoxal-phosphate-dependent aminotransferase family. Histidinol-phosphate aminotransferase subfamily.</text>
</comment>
<evidence type="ECO:0000256" key="7">
    <source>
        <dbReference type="ARBA" id="ARBA00022898"/>
    </source>
</evidence>
<evidence type="ECO:0000256" key="9">
    <source>
        <dbReference type="HAMAP-Rule" id="MF_01023"/>
    </source>
</evidence>
<evidence type="ECO:0000256" key="5">
    <source>
        <dbReference type="ARBA" id="ARBA00022576"/>
    </source>
</evidence>
<dbReference type="EC" id="2.6.1.9" evidence="9"/>
<evidence type="ECO:0000313" key="12">
    <source>
        <dbReference type="Proteomes" id="UP000557872"/>
    </source>
</evidence>
<dbReference type="InterPro" id="IPR015422">
    <property type="entry name" value="PyrdxlP-dep_Trfase_small"/>
</dbReference>
<dbReference type="InterPro" id="IPR015421">
    <property type="entry name" value="PyrdxlP-dep_Trfase_major"/>
</dbReference>
<proteinExistence type="inferred from homology"/>
<dbReference type="EMBL" id="JACBAZ010000004">
    <property type="protein sequence ID" value="NWK56527.1"/>
    <property type="molecule type" value="Genomic_DNA"/>
</dbReference>
<comment type="subunit">
    <text evidence="4 9">Homodimer.</text>
</comment>
<comment type="cofactor">
    <cofactor evidence="1 9">
        <name>pyridoxal 5'-phosphate</name>
        <dbReference type="ChEBI" id="CHEBI:597326"/>
    </cofactor>
</comment>
<protein>
    <recommendedName>
        <fullName evidence="9">Histidinol-phosphate aminotransferase</fullName>
        <ecNumber evidence="9">2.6.1.9</ecNumber>
    </recommendedName>
    <alternativeName>
        <fullName evidence="9">Imidazole acetol-phosphate transaminase</fullName>
    </alternativeName>
</protein>
<dbReference type="SUPFAM" id="SSF53383">
    <property type="entry name" value="PLP-dependent transferases"/>
    <property type="match status" value="1"/>
</dbReference>